<name>A0A1L9V9J2_ASPGL</name>
<reference evidence="2" key="1">
    <citation type="journal article" date="2017" name="Genome Biol.">
        <title>Comparative genomics reveals high biological diversity and specific adaptations in the industrially and medically important fungal genus Aspergillus.</title>
        <authorList>
            <person name="de Vries R.P."/>
            <person name="Riley R."/>
            <person name="Wiebenga A."/>
            <person name="Aguilar-Osorio G."/>
            <person name="Amillis S."/>
            <person name="Uchima C.A."/>
            <person name="Anderluh G."/>
            <person name="Asadollahi M."/>
            <person name="Askin M."/>
            <person name="Barry K."/>
            <person name="Battaglia E."/>
            <person name="Bayram O."/>
            <person name="Benocci T."/>
            <person name="Braus-Stromeyer S.A."/>
            <person name="Caldana C."/>
            <person name="Canovas D."/>
            <person name="Cerqueira G.C."/>
            <person name="Chen F."/>
            <person name="Chen W."/>
            <person name="Choi C."/>
            <person name="Clum A."/>
            <person name="Dos Santos R.A."/>
            <person name="Damasio A.R."/>
            <person name="Diallinas G."/>
            <person name="Emri T."/>
            <person name="Fekete E."/>
            <person name="Flipphi M."/>
            <person name="Freyberg S."/>
            <person name="Gallo A."/>
            <person name="Gournas C."/>
            <person name="Habgood R."/>
            <person name="Hainaut M."/>
            <person name="Harispe M.L."/>
            <person name="Henrissat B."/>
            <person name="Hilden K.S."/>
            <person name="Hope R."/>
            <person name="Hossain A."/>
            <person name="Karabika E."/>
            <person name="Karaffa L."/>
            <person name="Karanyi Z."/>
            <person name="Krasevec N."/>
            <person name="Kuo A."/>
            <person name="Kusch H."/>
            <person name="LaButti K."/>
            <person name="Lagendijk E.L."/>
            <person name="Lapidus A."/>
            <person name="Levasseur A."/>
            <person name="Lindquist E."/>
            <person name="Lipzen A."/>
            <person name="Logrieco A.F."/>
            <person name="MacCabe A."/>
            <person name="Maekelae M.R."/>
            <person name="Malavazi I."/>
            <person name="Melin P."/>
            <person name="Meyer V."/>
            <person name="Mielnichuk N."/>
            <person name="Miskei M."/>
            <person name="Molnar A.P."/>
            <person name="Mule G."/>
            <person name="Ngan C.Y."/>
            <person name="Orejas M."/>
            <person name="Orosz E."/>
            <person name="Ouedraogo J.P."/>
            <person name="Overkamp K.M."/>
            <person name="Park H.-S."/>
            <person name="Perrone G."/>
            <person name="Piumi F."/>
            <person name="Punt P.J."/>
            <person name="Ram A.F."/>
            <person name="Ramon A."/>
            <person name="Rauscher S."/>
            <person name="Record E."/>
            <person name="Riano-Pachon D.M."/>
            <person name="Robert V."/>
            <person name="Roehrig J."/>
            <person name="Ruller R."/>
            <person name="Salamov A."/>
            <person name="Salih N.S."/>
            <person name="Samson R.A."/>
            <person name="Sandor E."/>
            <person name="Sanguinetti M."/>
            <person name="Schuetze T."/>
            <person name="Sepcic K."/>
            <person name="Shelest E."/>
            <person name="Sherlock G."/>
            <person name="Sophianopoulou V."/>
            <person name="Squina F.M."/>
            <person name="Sun H."/>
            <person name="Susca A."/>
            <person name="Todd R.B."/>
            <person name="Tsang A."/>
            <person name="Unkles S.E."/>
            <person name="van de Wiele N."/>
            <person name="van Rossen-Uffink D."/>
            <person name="Oliveira J.V."/>
            <person name="Vesth T.C."/>
            <person name="Visser J."/>
            <person name="Yu J.-H."/>
            <person name="Zhou M."/>
            <person name="Andersen M.R."/>
            <person name="Archer D.B."/>
            <person name="Baker S.E."/>
            <person name="Benoit I."/>
            <person name="Brakhage A.A."/>
            <person name="Braus G.H."/>
            <person name="Fischer R."/>
            <person name="Frisvad J.C."/>
            <person name="Goldman G.H."/>
            <person name="Houbraken J."/>
            <person name="Oakley B."/>
            <person name="Pocsi I."/>
            <person name="Scazzocchio C."/>
            <person name="Seiboth B."/>
            <person name="vanKuyk P.A."/>
            <person name="Wortman J."/>
            <person name="Dyer P.S."/>
            <person name="Grigoriev I.V."/>
        </authorList>
    </citation>
    <scope>NUCLEOTIDE SEQUENCE [LARGE SCALE GENOMIC DNA]</scope>
    <source>
        <strain evidence="2">CBS 516.65</strain>
    </source>
</reference>
<organism evidence="1 2">
    <name type="scientific">Aspergillus glaucus CBS 516.65</name>
    <dbReference type="NCBI Taxonomy" id="1160497"/>
    <lineage>
        <taxon>Eukaryota</taxon>
        <taxon>Fungi</taxon>
        <taxon>Dikarya</taxon>
        <taxon>Ascomycota</taxon>
        <taxon>Pezizomycotina</taxon>
        <taxon>Eurotiomycetes</taxon>
        <taxon>Eurotiomycetidae</taxon>
        <taxon>Eurotiales</taxon>
        <taxon>Aspergillaceae</taxon>
        <taxon>Aspergillus</taxon>
        <taxon>Aspergillus subgen. Aspergillus</taxon>
    </lineage>
</organism>
<dbReference type="VEuPathDB" id="FungiDB:ASPGLDRAFT_60959"/>
<dbReference type="Pfam" id="PF12311">
    <property type="entry name" value="DUF3632"/>
    <property type="match status" value="1"/>
</dbReference>
<sequence>MATTNPLGLDLDTQYEPTFVEQNVFDLLVAYLPSDSTITPQQAAEKINSLFPYNRPEEEDDKESAGNFLGELWEVMFRLVIQLDFQEQPMQRFVALHKALKELPEIIVTNDSHWINGKRVWQDRPWFALQLHECWAGMTAGHIVNSPADREWKNMNGLLAHFTNEGIANSAARALICITQSLEDDDRKERARIINLFVPAASIWFILCGPIIYEYCQNHTCDDQEFGKKLWKGTPRQGYSIARWEFWRDRFEELSTHFMATEETRQACRAAMDAMDAVPKAN</sequence>
<dbReference type="InterPro" id="IPR053204">
    <property type="entry name" value="Oxopyrrolidines_Biosynth-assoc"/>
</dbReference>
<protein>
    <submittedName>
        <fullName evidence="1">Uncharacterized protein</fullName>
    </submittedName>
</protein>
<dbReference type="PANTHER" id="PTHR38797">
    <property type="entry name" value="NUCLEAR PORE COMPLEX PROTEIN NUP85-RELATED"/>
    <property type="match status" value="1"/>
</dbReference>
<dbReference type="RefSeq" id="XP_022397257.1">
    <property type="nucleotide sequence ID" value="XM_022548456.1"/>
</dbReference>
<dbReference type="GeneID" id="34464716"/>
<proteinExistence type="predicted"/>
<evidence type="ECO:0000313" key="1">
    <source>
        <dbReference type="EMBL" id="OJJ80559.1"/>
    </source>
</evidence>
<dbReference type="InterPro" id="IPR022085">
    <property type="entry name" value="OpdG"/>
</dbReference>
<accession>A0A1L9V9J2</accession>
<gene>
    <name evidence="1" type="ORF">ASPGLDRAFT_60959</name>
</gene>
<keyword evidence="2" id="KW-1185">Reference proteome</keyword>
<dbReference type="EMBL" id="KV878910">
    <property type="protein sequence ID" value="OJJ80559.1"/>
    <property type="molecule type" value="Genomic_DNA"/>
</dbReference>
<dbReference type="AlphaFoldDB" id="A0A1L9V9J2"/>
<evidence type="ECO:0000313" key="2">
    <source>
        <dbReference type="Proteomes" id="UP000184300"/>
    </source>
</evidence>
<dbReference type="OrthoDB" id="3350591at2759"/>
<dbReference type="PANTHER" id="PTHR38797:SF4">
    <property type="entry name" value="NUCLEAR PORE COMPLEX PROTEIN NUP85"/>
    <property type="match status" value="1"/>
</dbReference>
<dbReference type="STRING" id="1160497.A0A1L9V9J2"/>
<dbReference type="Proteomes" id="UP000184300">
    <property type="component" value="Unassembled WGS sequence"/>
</dbReference>